<comment type="caution">
    <text evidence="2">The sequence shown here is derived from an EMBL/GenBank/DDBJ whole genome shotgun (WGS) entry which is preliminary data.</text>
</comment>
<feature type="chain" id="PRO_5038849168" description="Lipoprotein" evidence="1">
    <location>
        <begin position="29"/>
        <end position="195"/>
    </location>
</feature>
<dbReference type="EMBL" id="AAYI02000004">
    <property type="protein sequence ID" value="EDN81486.1"/>
    <property type="molecule type" value="Genomic_DNA"/>
</dbReference>
<feature type="signal peptide" evidence="1">
    <location>
        <begin position="1"/>
        <end position="28"/>
    </location>
</feature>
<sequence length="195" mass="21518">MCHRSSLRAIRPRTEALSRCCLSFVAIAALATACNPFTHKTSAPQYPKDSRFSEFVFKSDETPTVKDRTDSVNVRWPNTNASEAHIVTEYSSQTGFLPDQDPEFWLTTVATVPDETIQLLAEGATTDTLLPGIYPDLYEYVPQGCHFTTIDPSVADKALAPDKEKIPHDFGPMDIQALAVSEDCHLLVFTALGHS</sequence>
<dbReference type="Proteomes" id="UP000003553">
    <property type="component" value="Unassembled WGS sequence"/>
</dbReference>
<protein>
    <recommendedName>
        <fullName evidence="4">Lipoprotein</fullName>
    </recommendedName>
</protein>
<accession>A7BE62</accession>
<gene>
    <name evidence="2" type="ORF">ACTODO_01963</name>
</gene>
<organism evidence="2 3">
    <name type="scientific">Schaalia dentiphila ATCC 17982</name>
    <dbReference type="NCBI Taxonomy" id="411466"/>
    <lineage>
        <taxon>Bacteria</taxon>
        <taxon>Bacillati</taxon>
        <taxon>Actinomycetota</taxon>
        <taxon>Actinomycetes</taxon>
        <taxon>Actinomycetales</taxon>
        <taxon>Actinomycetaceae</taxon>
        <taxon>Schaalia</taxon>
        <taxon>Schaalia dentiphila</taxon>
    </lineage>
</organism>
<dbReference type="AlphaFoldDB" id="A7BE62"/>
<keyword evidence="1" id="KW-0732">Signal</keyword>
<dbReference type="PROSITE" id="PS51257">
    <property type="entry name" value="PROKAR_LIPOPROTEIN"/>
    <property type="match status" value="1"/>
</dbReference>
<evidence type="ECO:0008006" key="4">
    <source>
        <dbReference type="Google" id="ProtNLM"/>
    </source>
</evidence>
<reference evidence="2" key="1">
    <citation type="submission" date="2007-04" db="EMBL/GenBank/DDBJ databases">
        <authorList>
            <person name="Fulton L."/>
            <person name="Clifton S."/>
            <person name="Fulton B."/>
            <person name="Xu J."/>
            <person name="Minx P."/>
            <person name="Pepin K.H."/>
            <person name="Johnson M."/>
            <person name="Thiruvilangam P."/>
            <person name="Bhonagiri V."/>
            <person name="Nash W.E."/>
            <person name="Mardis E.R."/>
            <person name="Wilson R.K."/>
        </authorList>
    </citation>
    <scope>NUCLEOTIDE SEQUENCE [LARGE SCALE GENOMIC DNA]</scope>
    <source>
        <strain evidence="2">ATCC 17982</strain>
    </source>
</reference>
<keyword evidence="3" id="KW-1185">Reference proteome</keyword>
<reference evidence="2" key="2">
    <citation type="submission" date="2015-05" db="EMBL/GenBank/DDBJ databases">
        <title>Draft genome sequence of Actinomyces odontolyticus (ATCC 17982).</title>
        <authorList>
            <person name="Sudarsanam P."/>
            <person name="Ley R."/>
            <person name="Guruge J."/>
            <person name="Turnbaugh P.J."/>
            <person name="Mahowald M."/>
            <person name="Liep D."/>
            <person name="Gordon J."/>
        </authorList>
    </citation>
    <scope>NUCLEOTIDE SEQUENCE</scope>
    <source>
        <strain evidence="2">ATCC 17982</strain>
    </source>
</reference>
<dbReference type="HOGENOM" id="CLU_099331_0_0_11"/>
<name>A7BE62_9ACTO</name>
<evidence type="ECO:0000256" key="1">
    <source>
        <dbReference type="SAM" id="SignalP"/>
    </source>
</evidence>
<evidence type="ECO:0000313" key="3">
    <source>
        <dbReference type="Proteomes" id="UP000003553"/>
    </source>
</evidence>
<evidence type="ECO:0000313" key="2">
    <source>
        <dbReference type="EMBL" id="EDN81486.1"/>
    </source>
</evidence>
<proteinExistence type="predicted"/>
<dbReference type="eggNOG" id="ENOG5031Z2W">
    <property type="taxonomic scope" value="Bacteria"/>
</dbReference>